<dbReference type="Pfam" id="PF14900">
    <property type="entry name" value="DUF4493"/>
    <property type="match status" value="1"/>
</dbReference>
<gene>
    <name evidence="2" type="ORF">H7U35_02190</name>
</gene>
<dbReference type="RefSeq" id="WP_205094621.1">
    <property type="nucleotide sequence ID" value="NZ_JACLYZ010000003.1"/>
</dbReference>
<reference evidence="2 3" key="1">
    <citation type="journal article" date="2021" name="Sci. Rep.">
        <title>The distribution of antibiotic resistance genes in chicken gut microbiota commensals.</title>
        <authorList>
            <person name="Juricova H."/>
            <person name="Matiasovicova J."/>
            <person name="Kubasova T."/>
            <person name="Cejkova D."/>
            <person name="Rychlik I."/>
        </authorList>
    </citation>
    <scope>NUCLEOTIDE SEQUENCE [LARGE SCALE GENOMIC DNA]</scope>
    <source>
        <strain evidence="2 3">An772</strain>
    </source>
</reference>
<organism evidence="2 3">
    <name type="scientific">Mediterranea massiliensis</name>
    <dbReference type="NCBI Taxonomy" id="1841865"/>
    <lineage>
        <taxon>Bacteria</taxon>
        <taxon>Pseudomonadati</taxon>
        <taxon>Bacteroidota</taxon>
        <taxon>Bacteroidia</taxon>
        <taxon>Bacteroidales</taxon>
        <taxon>Bacteroidaceae</taxon>
        <taxon>Mediterranea</taxon>
    </lineage>
</organism>
<evidence type="ECO:0000313" key="2">
    <source>
        <dbReference type="EMBL" id="MBM6734039.1"/>
    </source>
</evidence>
<feature type="chain" id="PRO_5046424376" evidence="1">
    <location>
        <begin position="22"/>
        <end position="265"/>
    </location>
</feature>
<dbReference type="EMBL" id="JACLYZ010000003">
    <property type="protein sequence ID" value="MBM6734039.1"/>
    <property type="molecule type" value="Genomic_DNA"/>
</dbReference>
<feature type="signal peptide" evidence="1">
    <location>
        <begin position="1"/>
        <end position="21"/>
    </location>
</feature>
<accession>A0ABS2DYC1</accession>
<protein>
    <submittedName>
        <fullName evidence="2">DUF4493 domain-containing protein</fullName>
    </submittedName>
</protein>
<comment type="caution">
    <text evidence="2">The sequence shown here is derived from an EMBL/GenBank/DDBJ whole genome shotgun (WGS) entry which is preliminary data.</text>
</comment>
<name>A0ABS2DYC1_9BACT</name>
<keyword evidence="1" id="KW-0732">Signal</keyword>
<evidence type="ECO:0000256" key="1">
    <source>
        <dbReference type="SAM" id="SignalP"/>
    </source>
</evidence>
<evidence type="ECO:0000313" key="3">
    <source>
        <dbReference type="Proteomes" id="UP000766986"/>
    </source>
</evidence>
<dbReference type="Proteomes" id="UP000766986">
    <property type="component" value="Unassembled WGS sequence"/>
</dbReference>
<dbReference type="PROSITE" id="PS51257">
    <property type="entry name" value="PROKAR_LIPOPROTEIN"/>
    <property type="match status" value="1"/>
</dbReference>
<proteinExistence type="predicted"/>
<dbReference type="InterPro" id="IPR027840">
    <property type="entry name" value="DUF4493"/>
</dbReference>
<sequence>MNKQLLYILSLIGLLSFAACTNEDSPIQNEGTGEIRFAVVDTTSVEISTKSSLYFDEEDIKEFRVNLKRGDTPLFTNKRYGDIAGTTFTCTASPDYMLTAENCTEAEAESANQSWGQVRMYGEEAFAVTANETKTVTVNCGMANSSVEVDFSNFIESMFSTYSIELHATDAPDRSFTFNETNYRYRKAYFNVGETGRILSYTVNLPSPYNKGPYSVIDTLLPSKCYILSVKVENDTTSTNITLGVTVDGTLLEEIPLTEKINPYQ</sequence>
<keyword evidence="3" id="KW-1185">Reference proteome</keyword>